<protein>
    <submittedName>
        <fullName evidence="5">Adhesin</fullName>
    </submittedName>
</protein>
<dbReference type="PRINTS" id="PR00690">
    <property type="entry name" value="ADHESNFAMILY"/>
</dbReference>
<dbReference type="InterPro" id="IPR006129">
    <property type="entry name" value="AdhesinB"/>
</dbReference>
<keyword evidence="2 4" id="KW-0813">Transport</keyword>
<comment type="similarity">
    <text evidence="1 4">Belongs to the bacterial solute-binding protein 9 family.</text>
</comment>
<evidence type="ECO:0000313" key="5">
    <source>
        <dbReference type="EMBL" id="GLH71610.1"/>
    </source>
</evidence>
<evidence type="ECO:0000256" key="1">
    <source>
        <dbReference type="ARBA" id="ARBA00011028"/>
    </source>
</evidence>
<dbReference type="SUPFAM" id="SSF53807">
    <property type="entry name" value="Helical backbone' metal receptor"/>
    <property type="match status" value="1"/>
</dbReference>
<accession>A0ABQ5QAY9</accession>
<evidence type="ECO:0000256" key="3">
    <source>
        <dbReference type="ARBA" id="ARBA00022729"/>
    </source>
</evidence>
<dbReference type="InterPro" id="IPR006128">
    <property type="entry name" value="Lipoprotein_PsaA-like"/>
</dbReference>
<evidence type="ECO:0000256" key="2">
    <source>
        <dbReference type="ARBA" id="ARBA00022448"/>
    </source>
</evidence>
<organism evidence="5 6">
    <name type="scientific">Geothrix limicola</name>
    <dbReference type="NCBI Taxonomy" id="2927978"/>
    <lineage>
        <taxon>Bacteria</taxon>
        <taxon>Pseudomonadati</taxon>
        <taxon>Acidobacteriota</taxon>
        <taxon>Holophagae</taxon>
        <taxon>Holophagales</taxon>
        <taxon>Holophagaceae</taxon>
        <taxon>Geothrix</taxon>
    </lineage>
</organism>
<evidence type="ECO:0000256" key="4">
    <source>
        <dbReference type="RuleBase" id="RU003512"/>
    </source>
</evidence>
<dbReference type="PANTHER" id="PTHR42953">
    <property type="entry name" value="HIGH-AFFINITY ZINC UPTAKE SYSTEM PROTEIN ZNUA-RELATED"/>
    <property type="match status" value="1"/>
</dbReference>
<dbReference type="RefSeq" id="WP_285568906.1">
    <property type="nucleotide sequence ID" value="NZ_BSDE01000001.1"/>
</dbReference>
<dbReference type="EMBL" id="BSDE01000001">
    <property type="protein sequence ID" value="GLH71610.1"/>
    <property type="molecule type" value="Genomic_DNA"/>
</dbReference>
<dbReference type="InterPro" id="IPR006127">
    <property type="entry name" value="ZnuA-like"/>
</dbReference>
<dbReference type="InterPro" id="IPR050492">
    <property type="entry name" value="Bact_metal-bind_prot9"/>
</dbReference>
<keyword evidence="3" id="KW-0732">Signal</keyword>
<evidence type="ECO:0000313" key="6">
    <source>
        <dbReference type="Proteomes" id="UP001165069"/>
    </source>
</evidence>
<name>A0ABQ5QAY9_9BACT</name>
<keyword evidence="6" id="KW-1185">Reference proteome</keyword>
<gene>
    <name evidence="5" type="primary">scbA</name>
    <name evidence="5" type="ORF">GETHLI_01120</name>
</gene>
<dbReference type="Pfam" id="PF01297">
    <property type="entry name" value="ZnuA"/>
    <property type="match status" value="1"/>
</dbReference>
<dbReference type="PRINTS" id="PR00691">
    <property type="entry name" value="ADHESINB"/>
</dbReference>
<proteinExistence type="inferred from homology"/>
<sequence>MNRSPHGHRPSLRRLLLGAAALVALFVSQPLLAGGKLNVVAATQDLAAIAQEVGGDRVNITAIARGYQDPHFVEAKPSFLLNLRRADLLVVVGLQLEIGWLPPLITQSGNPKIQPAAQGYFDASQFAEILEIPTAQVSRAMGDVHPLGNPHYWLDPQNGARVAGGLAQKFAQLSPGDAGYFQQRLEDFKKRLAAAEQRWDGMMKPYRGRKVITYHQSWPNFIKRFGLQVADYVEPRPGIPPSPAHVVELISLMKRQNVKLILVEPYFDLKTPQSVARETGGQVVVLMPSVGGNAETGDYIKLFDYDVRVLAQAFQQVR</sequence>
<comment type="caution">
    <text evidence="5">The sequence shown here is derived from an EMBL/GenBank/DDBJ whole genome shotgun (WGS) entry which is preliminary data.</text>
</comment>
<dbReference type="Gene3D" id="3.40.50.1980">
    <property type="entry name" value="Nitrogenase molybdenum iron protein domain"/>
    <property type="match status" value="2"/>
</dbReference>
<dbReference type="Proteomes" id="UP001165069">
    <property type="component" value="Unassembled WGS sequence"/>
</dbReference>
<dbReference type="PANTHER" id="PTHR42953:SF2">
    <property type="entry name" value="ADHESION PROTEIN"/>
    <property type="match status" value="1"/>
</dbReference>
<reference evidence="5 6" key="1">
    <citation type="journal article" date="2023" name="Antonie Van Leeuwenhoek">
        <title>Mesoterricola silvestris gen. nov., sp. nov., Mesoterricola sediminis sp. nov., Geothrix oryzae sp. nov., Geothrix edaphica sp. nov., Geothrix rubra sp. nov., and Geothrix limicola sp. nov., six novel members of Acidobacteriota isolated from soils.</title>
        <authorList>
            <person name="Itoh H."/>
            <person name="Sugisawa Y."/>
            <person name="Mise K."/>
            <person name="Xu Z."/>
            <person name="Kuniyasu M."/>
            <person name="Ushijima N."/>
            <person name="Kawano K."/>
            <person name="Kobayashi E."/>
            <person name="Shiratori Y."/>
            <person name="Masuda Y."/>
            <person name="Senoo K."/>
        </authorList>
    </citation>
    <scope>NUCLEOTIDE SEQUENCE [LARGE SCALE GENOMIC DNA]</scope>
    <source>
        <strain evidence="5 6">Red804</strain>
    </source>
</reference>